<organism evidence="2 3">
    <name type="scientific">Clytia hemisphaerica</name>
    <dbReference type="NCBI Taxonomy" id="252671"/>
    <lineage>
        <taxon>Eukaryota</taxon>
        <taxon>Metazoa</taxon>
        <taxon>Cnidaria</taxon>
        <taxon>Hydrozoa</taxon>
        <taxon>Hydroidolina</taxon>
        <taxon>Leptothecata</taxon>
        <taxon>Obeliida</taxon>
        <taxon>Clytiidae</taxon>
        <taxon>Clytia</taxon>
    </lineage>
</organism>
<reference evidence="2" key="1">
    <citation type="submission" date="2021-01" db="UniProtKB">
        <authorList>
            <consortium name="EnsemblMetazoa"/>
        </authorList>
    </citation>
    <scope>IDENTIFICATION</scope>
</reference>
<protein>
    <submittedName>
        <fullName evidence="2">Uncharacterized protein</fullName>
    </submittedName>
</protein>
<dbReference type="Proteomes" id="UP000594262">
    <property type="component" value="Unplaced"/>
</dbReference>
<feature type="compositionally biased region" description="Acidic residues" evidence="1">
    <location>
        <begin position="56"/>
        <end position="67"/>
    </location>
</feature>
<dbReference type="RefSeq" id="XP_066929612.1">
    <property type="nucleotide sequence ID" value="XM_067073511.1"/>
</dbReference>
<dbReference type="AlphaFoldDB" id="A0A7M5WXC8"/>
<sequence>MLLLILSSEISGSYDVNHAVKRAKTDLSFDHPVVATLREYEEKVKLKKLRKSYNLNEEDEVEVEEEEEKKSSNETIDMEDNDKSSDFIGPLHRPINERVQPTPEQLIYKNRLELNQLLEIEKFKSYKAGNFVDRPKREI</sequence>
<keyword evidence="3" id="KW-1185">Reference proteome</keyword>
<name>A0A7M5WXC8_9CNID</name>
<dbReference type="GeneID" id="136817175"/>
<feature type="region of interest" description="Disordered" evidence="1">
    <location>
        <begin position="56"/>
        <end position="99"/>
    </location>
</feature>
<evidence type="ECO:0000313" key="2">
    <source>
        <dbReference type="EnsemblMetazoa" id="CLYHEMP014136.2"/>
    </source>
</evidence>
<dbReference type="EnsemblMetazoa" id="CLYHEMT014136.2">
    <property type="protein sequence ID" value="CLYHEMP014136.2"/>
    <property type="gene ID" value="CLYHEMG014136"/>
</dbReference>
<evidence type="ECO:0000313" key="3">
    <source>
        <dbReference type="Proteomes" id="UP000594262"/>
    </source>
</evidence>
<proteinExistence type="predicted"/>
<evidence type="ECO:0000256" key="1">
    <source>
        <dbReference type="SAM" id="MobiDB-lite"/>
    </source>
</evidence>
<accession>A0A7M5WXC8</accession>
<dbReference type="OrthoDB" id="277802at2759"/>